<comment type="caution">
    <text evidence="2">The sequence shown here is derived from an EMBL/GenBank/DDBJ whole genome shotgun (WGS) entry which is preliminary data.</text>
</comment>
<dbReference type="InterPro" id="IPR044730">
    <property type="entry name" value="RNase_H-like_dom_plant"/>
</dbReference>
<dbReference type="InterPro" id="IPR012337">
    <property type="entry name" value="RNaseH-like_sf"/>
</dbReference>
<protein>
    <recommendedName>
        <fullName evidence="1">RNase H type-1 domain-containing protein</fullName>
    </recommendedName>
</protein>
<accession>A0ABD2YVH0</accession>
<dbReference type="InterPro" id="IPR036397">
    <property type="entry name" value="RNaseH_sf"/>
</dbReference>
<proteinExistence type="predicted"/>
<dbReference type="Proteomes" id="UP001630127">
    <property type="component" value="Unassembled WGS sequence"/>
</dbReference>
<evidence type="ECO:0000259" key="1">
    <source>
        <dbReference type="Pfam" id="PF13456"/>
    </source>
</evidence>
<dbReference type="PANTHER" id="PTHR47723:SF19">
    <property type="entry name" value="POLYNUCLEOTIDYL TRANSFERASE, RIBONUCLEASE H-LIKE SUPERFAMILY PROTEIN"/>
    <property type="match status" value="1"/>
</dbReference>
<dbReference type="SUPFAM" id="SSF53098">
    <property type="entry name" value="Ribonuclease H-like"/>
    <property type="match status" value="1"/>
</dbReference>
<dbReference type="EMBL" id="JBJUIK010000012">
    <property type="protein sequence ID" value="KAL3510025.1"/>
    <property type="molecule type" value="Genomic_DNA"/>
</dbReference>
<dbReference type="InterPro" id="IPR002156">
    <property type="entry name" value="RNaseH_domain"/>
</dbReference>
<dbReference type="CDD" id="cd06222">
    <property type="entry name" value="RNase_H_like"/>
    <property type="match status" value="1"/>
</dbReference>
<gene>
    <name evidence="2" type="ORF">ACH5RR_029426</name>
</gene>
<dbReference type="AlphaFoldDB" id="A0ABD2YVH0"/>
<reference evidence="2 3" key="1">
    <citation type="submission" date="2024-11" db="EMBL/GenBank/DDBJ databases">
        <title>A near-complete genome assembly of Cinchona calisaya.</title>
        <authorList>
            <person name="Lian D.C."/>
            <person name="Zhao X.W."/>
            <person name="Wei L."/>
        </authorList>
    </citation>
    <scope>NUCLEOTIDE SEQUENCE [LARGE SCALE GENOMIC DNA]</scope>
    <source>
        <tissue evidence="2">Nenye</tissue>
    </source>
</reference>
<dbReference type="PANTHER" id="PTHR47723">
    <property type="entry name" value="OS05G0353850 PROTEIN"/>
    <property type="match status" value="1"/>
</dbReference>
<name>A0ABD2YVH0_9GENT</name>
<keyword evidence="3" id="KW-1185">Reference proteome</keyword>
<sequence>MLEGLKICMDNIWEQIQIEADSSILINVITRKCLTPWRIDAKIQHIPRIIQGKVIVFQHVSCECNRVADNLASIGIQALYTHRTWPNKVKGLISLDRIGCPYLHFQI</sequence>
<dbReference type="Gene3D" id="3.30.420.10">
    <property type="entry name" value="Ribonuclease H-like superfamily/Ribonuclease H"/>
    <property type="match status" value="1"/>
</dbReference>
<evidence type="ECO:0000313" key="2">
    <source>
        <dbReference type="EMBL" id="KAL3510025.1"/>
    </source>
</evidence>
<organism evidence="2 3">
    <name type="scientific">Cinchona calisaya</name>
    <dbReference type="NCBI Taxonomy" id="153742"/>
    <lineage>
        <taxon>Eukaryota</taxon>
        <taxon>Viridiplantae</taxon>
        <taxon>Streptophyta</taxon>
        <taxon>Embryophyta</taxon>
        <taxon>Tracheophyta</taxon>
        <taxon>Spermatophyta</taxon>
        <taxon>Magnoliopsida</taxon>
        <taxon>eudicotyledons</taxon>
        <taxon>Gunneridae</taxon>
        <taxon>Pentapetalae</taxon>
        <taxon>asterids</taxon>
        <taxon>lamiids</taxon>
        <taxon>Gentianales</taxon>
        <taxon>Rubiaceae</taxon>
        <taxon>Cinchonoideae</taxon>
        <taxon>Cinchoneae</taxon>
        <taxon>Cinchona</taxon>
    </lineage>
</organism>
<dbReference type="InterPro" id="IPR053151">
    <property type="entry name" value="RNase_H-like"/>
</dbReference>
<feature type="domain" description="RNase H type-1" evidence="1">
    <location>
        <begin position="2"/>
        <end position="73"/>
    </location>
</feature>
<dbReference type="Pfam" id="PF13456">
    <property type="entry name" value="RVT_3"/>
    <property type="match status" value="1"/>
</dbReference>
<evidence type="ECO:0000313" key="3">
    <source>
        <dbReference type="Proteomes" id="UP001630127"/>
    </source>
</evidence>